<dbReference type="InterPro" id="IPR028098">
    <property type="entry name" value="Glyco_trans_4-like_N"/>
</dbReference>
<dbReference type="GO" id="GO:0016757">
    <property type="term" value="F:glycosyltransferase activity"/>
    <property type="evidence" value="ECO:0007669"/>
    <property type="project" value="InterPro"/>
</dbReference>
<evidence type="ECO:0000313" key="3">
    <source>
        <dbReference type="EMBL" id="HDX31313.1"/>
    </source>
</evidence>
<gene>
    <name evidence="3" type="ORF">ENQ20_07430</name>
</gene>
<dbReference type="AlphaFoldDB" id="A0A7C1FKG7"/>
<name>A0A7C1FKG7_9CHLR</name>
<dbReference type="PANTHER" id="PTHR45947">
    <property type="entry name" value="SULFOQUINOVOSYL TRANSFERASE SQD2"/>
    <property type="match status" value="1"/>
</dbReference>
<dbReference type="Gene3D" id="3.40.50.2000">
    <property type="entry name" value="Glycogen Phosphorylase B"/>
    <property type="match status" value="2"/>
</dbReference>
<evidence type="ECO:0000259" key="2">
    <source>
        <dbReference type="Pfam" id="PF13439"/>
    </source>
</evidence>
<feature type="domain" description="Glycosyltransferase subfamily 4-like N-terminal" evidence="2">
    <location>
        <begin position="8"/>
        <end position="188"/>
    </location>
</feature>
<comment type="caution">
    <text evidence="3">The sequence shown here is derived from an EMBL/GenBank/DDBJ whole genome shotgun (WGS) entry which is preliminary data.</text>
</comment>
<feature type="domain" description="Glycosyl transferase family 1" evidence="1">
    <location>
        <begin position="199"/>
        <end position="373"/>
    </location>
</feature>
<dbReference type="Pfam" id="PF00534">
    <property type="entry name" value="Glycos_transf_1"/>
    <property type="match status" value="1"/>
</dbReference>
<proteinExistence type="predicted"/>
<sequence>MLGGKKTGGMNVYVRDLSRALARKGIVVDVFTRSQDDCAPRVVHDLGPGARVMHIPAGPEQPIPVSETERYLDEFVANILDFAACEGLRYDVIHSHYWLSGIAAEALSKAWGGTPIVQMFHTLGHMKNQIARDASERASQSRIDGETHVVQIADRIVAPTPAEVEQLIRLYGARREKIVVAPPGVDLAHFHPIPQLQAKQMIGIPPQRKNILFTGRIEPLKGIDTLLEAIALLKQRHIADLSETCVTIIGGNPWAETLDEEMERLQRMSLELGLDDLVAFAGARDQNVLPYYYAAAEMVVMPSHYESFGMVALEAMAMGTPVIASEVGGLAYVVCDGYNGFLVPRRDAQALARRIADLLNDRTLRERLSRNAIHYARDYDWSIIAERIAAIYDEVITPQPASA</sequence>
<evidence type="ECO:0000259" key="1">
    <source>
        <dbReference type="Pfam" id="PF00534"/>
    </source>
</evidence>
<dbReference type="EMBL" id="DSMG01000078">
    <property type="protein sequence ID" value="HDX31313.1"/>
    <property type="molecule type" value="Genomic_DNA"/>
</dbReference>
<dbReference type="InterPro" id="IPR050194">
    <property type="entry name" value="Glycosyltransferase_grp1"/>
</dbReference>
<dbReference type="PANTHER" id="PTHR45947:SF3">
    <property type="entry name" value="SULFOQUINOVOSYL TRANSFERASE SQD2"/>
    <property type="match status" value="1"/>
</dbReference>
<dbReference type="SUPFAM" id="SSF53756">
    <property type="entry name" value="UDP-Glycosyltransferase/glycogen phosphorylase"/>
    <property type="match status" value="1"/>
</dbReference>
<protein>
    <submittedName>
        <fullName evidence="3">Glycosyltransferase family 1 protein</fullName>
    </submittedName>
</protein>
<organism evidence="3">
    <name type="scientific">Caldilinea aerophila</name>
    <dbReference type="NCBI Taxonomy" id="133453"/>
    <lineage>
        <taxon>Bacteria</taxon>
        <taxon>Bacillati</taxon>
        <taxon>Chloroflexota</taxon>
        <taxon>Caldilineae</taxon>
        <taxon>Caldilineales</taxon>
        <taxon>Caldilineaceae</taxon>
        <taxon>Caldilinea</taxon>
    </lineage>
</organism>
<dbReference type="Pfam" id="PF13439">
    <property type="entry name" value="Glyco_transf_4"/>
    <property type="match status" value="1"/>
</dbReference>
<accession>A0A7C1FKG7</accession>
<keyword evidence="3" id="KW-0808">Transferase</keyword>
<reference evidence="3" key="1">
    <citation type="journal article" date="2020" name="mSystems">
        <title>Genome- and Community-Level Interaction Insights into Carbon Utilization and Element Cycling Functions of Hydrothermarchaeota in Hydrothermal Sediment.</title>
        <authorList>
            <person name="Zhou Z."/>
            <person name="Liu Y."/>
            <person name="Xu W."/>
            <person name="Pan J."/>
            <person name="Luo Z.H."/>
            <person name="Li M."/>
        </authorList>
    </citation>
    <scope>NUCLEOTIDE SEQUENCE [LARGE SCALE GENOMIC DNA]</scope>
    <source>
        <strain evidence="3">SpSt-289</strain>
    </source>
</reference>
<dbReference type="InterPro" id="IPR001296">
    <property type="entry name" value="Glyco_trans_1"/>
</dbReference>